<feature type="region of interest" description="Disordered" evidence="2">
    <location>
        <begin position="977"/>
        <end position="1049"/>
    </location>
</feature>
<accession>A0AA36BV41</accession>
<dbReference type="GO" id="GO:0016460">
    <property type="term" value="C:myosin II complex"/>
    <property type="evidence" value="ECO:0007669"/>
    <property type="project" value="TreeGrafter"/>
</dbReference>
<feature type="compositionally biased region" description="Low complexity" evidence="2">
    <location>
        <begin position="2458"/>
        <end position="2474"/>
    </location>
</feature>
<dbReference type="PANTHER" id="PTHR45615:SF40">
    <property type="entry name" value="MYOSIN HEAVY CHAIN, NON-MUSCLE"/>
    <property type="match status" value="1"/>
</dbReference>
<protein>
    <submittedName>
        <fullName evidence="3">Uncharacterized protein</fullName>
    </submittedName>
</protein>
<feature type="region of interest" description="Disordered" evidence="2">
    <location>
        <begin position="1705"/>
        <end position="1773"/>
    </location>
</feature>
<keyword evidence="4" id="KW-1185">Reference proteome</keyword>
<feature type="coiled-coil region" evidence="1">
    <location>
        <begin position="28"/>
        <end position="105"/>
    </location>
</feature>
<feature type="compositionally biased region" description="Low complexity" evidence="2">
    <location>
        <begin position="2177"/>
        <end position="2187"/>
    </location>
</feature>
<evidence type="ECO:0000256" key="1">
    <source>
        <dbReference type="SAM" id="Coils"/>
    </source>
</evidence>
<dbReference type="PANTHER" id="PTHR45615">
    <property type="entry name" value="MYOSIN HEAVY CHAIN, NON-MUSCLE"/>
    <property type="match status" value="1"/>
</dbReference>
<feature type="region of interest" description="Disordered" evidence="2">
    <location>
        <begin position="2275"/>
        <end position="2337"/>
    </location>
</feature>
<feature type="compositionally biased region" description="Low complexity" evidence="2">
    <location>
        <begin position="2233"/>
        <end position="2247"/>
    </location>
</feature>
<feature type="compositionally biased region" description="Low complexity" evidence="2">
    <location>
        <begin position="2081"/>
        <end position="2090"/>
    </location>
</feature>
<feature type="region of interest" description="Disordered" evidence="2">
    <location>
        <begin position="2443"/>
        <end position="2474"/>
    </location>
</feature>
<dbReference type="GO" id="GO:0051015">
    <property type="term" value="F:actin filament binding"/>
    <property type="evidence" value="ECO:0007669"/>
    <property type="project" value="TreeGrafter"/>
</dbReference>
<proteinExistence type="predicted"/>
<feature type="region of interest" description="Disordered" evidence="2">
    <location>
        <begin position="1581"/>
        <end position="1657"/>
    </location>
</feature>
<evidence type="ECO:0000313" key="4">
    <source>
        <dbReference type="Proteomes" id="UP001162480"/>
    </source>
</evidence>
<feature type="coiled-coil region" evidence="1">
    <location>
        <begin position="149"/>
        <end position="225"/>
    </location>
</feature>
<feature type="compositionally biased region" description="Low complexity" evidence="2">
    <location>
        <begin position="2295"/>
        <end position="2322"/>
    </location>
</feature>
<dbReference type="EMBL" id="OX597837">
    <property type="protein sequence ID" value="CAI9740352.1"/>
    <property type="molecule type" value="Genomic_DNA"/>
</dbReference>
<feature type="region of interest" description="Disordered" evidence="2">
    <location>
        <begin position="878"/>
        <end position="916"/>
    </location>
</feature>
<feature type="compositionally biased region" description="Polar residues" evidence="2">
    <location>
        <begin position="1754"/>
        <end position="1768"/>
    </location>
</feature>
<feature type="region of interest" description="Disordered" evidence="2">
    <location>
        <begin position="2129"/>
        <end position="2194"/>
    </location>
</feature>
<feature type="coiled-coil region" evidence="1">
    <location>
        <begin position="1052"/>
        <end position="1086"/>
    </location>
</feature>
<keyword evidence="1" id="KW-0175">Coiled coil</keyword>
<evidence type="ECO:0000313" key="3">
    <source>
        <dbReference type="EMBL" id="CAI9740352.1"/>
    </source>
</evidence>
<feature type="compositionally biased region" description="Basic and acidic residues" evidence="2">
    <location>
        <begin position="1019"/>
        <end position="1032"/>
    </location>
</feature>
<organism evidence="3 4">
    <name type="scientific">Octopus vulgaris</name>
    <name type="common">Common octopus</name>
    <dbReference type="NCBI Taxonomy" id="6645"/>
    <lineage>
        <taxon>Eukaryota</taxon>
        <taxon>Metazoa</taxon>
        <taxon>Spiralia</taxon>
        <taxon>Lophotrochozoa</taxon>
        <taxon>Mollusca</taxon>
        <taxon>Cephalopoda</taxon>
        <taxon>Coleoidea</taxon>
        <taxon>Octopodiformes</taxon>
        <taxon>Octopoda</taxon>
        <taxon>Incirrata</taxon>
        <taxon>Octopodidae</taxon>
        <taxon>Octopus</taxon>
    </lineage>
</organism>
<feature type="region of interest" description="Disordered" evidence="2">
    <location>
        <begin position="1090"/>
        <end position="1128"/>
    </location>
</feature>
<dbReference type="Proteomes" id="UP001162480">
    <property type="component" value="Chromosome 24"/>
</dbReference>
<reference evidence="3" key="1">
    <citation type="submission" date="2023-08" db="EMBL/GenBank/DDBJ databases">
        <authorList>
            <person name="Alioto T."/>
            <person name="Alioto T."/>
            <person name="Gomez Garrido J."/>
        </authorList>
    </citation>
    <scope>NUCLEOTIDE SEQUENCE</scope>
</reference>
<evidence type="ECO:0000256" key="2">
    <source>
        <dbReference type="SAM" id="MobiDB-lite"/>
    </source>
</evidence>
<feature type="region of interest" description="Disordered" evidence="2">
    <location>
        <begin position="383"/>
        <end position="448"/>
    </location>
</feature>
<feature type="compositionally biased region" description="Polar residues" evidence="2">
    <location>
        <begin position="1419"/>
        <end position="1431"/>
    </location>
</feature>
<feature type="compositionally biased region" description="Polar residues" evidence="2">
    <location>
        <begin position="1112"/>
        <end position="1123"/>
    </location>
</feature>
<feature type="compositionally biased region" description="Low complexity" evidence="2">
    <location>
        <begin position="2131"/>
        <end position="2152"/>
    </location>
</feature>
<feature type="compositionally biased region" description="Polar residues" evidence="2">
    <location>
        <begin position="2026"/>
        <end position="2063"/>
    </location>
</feature>
<feature type="region of interest" description="Disordered" evidence="2">
    <location>
        <begin position="730"/>
        <end position="752"/>
    </location>
</feature>
<feature type="region of interest" description="Disordered" evidence="2">
    <location>
        <begin position="1415"/>
        <end position="1437"/>
    </location>
</feature>
<feature type="compositionally biased region" description="Polar residues" evidence="2">
    <location>
        <begin position="1604"/>
        <end position="1657"/>
    </location>
</feature>
<feature type="compositionally biased region" description="Acidic residues" evidence="2">
    <location>
        <begin position="399"/>
        <end position="426"/>
    </location>
</feature>
<dbReference type="GO" id="GO:0032982">
    <property type="term" value="C:myosin filament"/>
    <property type="evidence" value="ECO:0007669"/>
    <property type="project" value="TreeGrafter"/>
</dbReference>
<feature type="coiled-coil region" evidence="1">
    <location>
        <begin position="764"/>
        <end position="791"/>
    </location>
</feature>
<feature type="compositionally biased region" description="Polar residues" evidence="2">
    <location>
        <begin position="1978"/>
        <end position="2007"/>
    </location>
</feature>
<dbReference type="GO" id="GO:0000146">
    <property type="term" value="F:microfilament motor activity"/>
    <property type="evidence" value="ECO:0007669"/>
    <property type="project" value="TreeGrafter"/>
</dbReference>
<gene>
    <name evidence="3" type="ORF">OCTVUL_1B028304</name>
</gene>
<feature type="region of interest" description="Disordered" evidence="2">
    <location>
        <begin position="1363"/>
        <end position="1388"/>
    </location>
</feature>
<feature type="region of interest" description="Disordered" evidence="2">
    <location>
        <begin position="1978"/>
        <end position="2092"/>
    </location>
</feature>
<feature type="compositionally biased region" description="Low complexity" evidence="2">
    <location>
        <begin position="1378"/>
        <end position="1388"/>
    </location>
</feature>
<feature type="compositionally biased region" description="Polar residues" evidence="2">
    <location>
        <begin position="891"/>
        <end position="907"/>
    </location>
</feature>
<sequence>MTDNDASPQNLWKDLENQNILPVDGVLMRSCEQELQELVQHIDILVKNRETDLKQQVKKVYKHFEKKTKECQQQKITLEENSKKILALQSQVEWLTAEKQKAEEIHETQVTNLKSKAALLRTEHERLHKTFLRKMHSMEKRSKSADGHDDEKNQRIQQLTERLKECEKQLKAVQEEKDILQGQFESMESECKVLQRKRENLEAANESLTMNLEESEKQRQEGEHEIYKFRLLIKQQNDDLIDYGKSDDLLKRAVITLRTDLQTKLATITNLQSELEQYQEDQAHQMKNDYEMLETLQNENQQLHQDLVKHKEYMKEYSSLKEQLELLKAEKVVLGKIISDQTEKLKNHKTKMQLEIDEVEENFDEVWMAQARDVDEETAKVELQLGNQQQNRQEKEEFYQETEDKEEQDDDEEEELEVEEVEEEEKEKEHDKELGEEEMEKENKRDDVDHRFSKEVGDRVHQSLSALNGALNSTSQTNLQHVIDAIGIEPKPNDSVFCVSQSQIKEFLHKEQIYRKDWEDNFSKELHRIWHNTEGVIQRYINSLSKKMIKLDISYQLTVDETEKITREERERRRKIRFQQVREISKTNAAKVRKAVTKTKVKELNKLFNTINEDLNKEKSEKIAELTECYRQSISNIGHAQRLAAQKDDPDIAKRRMMKRYKKDVKLRHNVALSKLHEDKVTKYVRENKHIISRKAALETEKARAMKIASLPQPEKNVFEEVKQLTVPAKKNKTTAPHSRISYPSPPVVEKHDKKSVKDGYLAAQAQDLLLQEQQRQIKQTSEKQEHIQKERYQKALQIELLNRDSKMMMKEISFIQKKQTRQRQKNLAKIPKQVFLPPYKRQENLQNKQKLMEKDFEQIYVSNETELKSDLNVLLEPHPPVETAEPTDSLDLTLNSSDQESTPTLTRQDHSTTMRDITNIPAAQKDKEKSSLQSLFNRIKSQRSDWISGMTDSLQYVETGQRKMDKSDYLRSQIPMSSEEGSSDFPVDEASTSVPTRDGIGFIPSTEGTDESGVRVVRVHDDKGHETKGVDSDSITEEIRQPGIPEPVSRAFKLQQQIQQVMEQKKRIEEQRRKLEEKLHNFDKGKRVDRLSGYKFSPQQVASPETKESVGDSTDQTDSPAKQTFPKEQKANIQELLEHGRALIQSSMAHIKDSIELHQKDSTNLEFLPQLSSTTLGKHFPLTFSNLPDNISKVRDYQKHLLEKHEEKLKSPLSGLETKIPSQNAVAATPVSEMQNTGEGPLLLSPPSPSFCLPFDQNEELVGVDVGTDYSRIRPNISLSSATSHEAQGPTPTSKLEQLFRSFKTLKGLKPNSAATTEKTETKFQEDDQQLDWLNSLPNSLLPSSTSFDKMEPENILQKKDILLPPGTDGLGSIGSQKPRQQYQQRQSGLLSLVPEKSDVPFYDVDLLNMLPEKDTESLPSDDSQKLSQYTDDDDSSSFLTELLSSGINGHTDTGYSSKHIWGRDLIKNASNNNDRIQSNQYSLQKQLSNIEEQTKLLNRQLSASNEQFDIQVKEALKLKEEIGSLATRNSPSLQIVPTDQRRPPPIQRSAFINGHFPHELSAIEEAESILMTSCRSDNHRRYSSLSPITVDRDHKKSGVQLDRSNGGNTPQHSRQDFSPSQTSVSIDQAPCLSSTGFPDPNASSRSGPLSPKSFSLWQDTSVSVSGKAEEEDSGGNGNYSVDRIWREILERSKFHWSSEDVCDVNHGGSKGLSPTSMKTANPEENFGPLQCDPKSSETSSDEIKLPSVLPPDSSTVLPSSHMTAATSESSLSEILSEGGSLSRELMDNHRDLSAFLSQLRLLALKNRAVSMNSLRTATTKSDAMQNFAQDGSTASVTDKPFYNSVLSIANATVSTTDSATIPEADRTRVDQSEISKFALFHCSDKNLSIAATNGNNTTFDSAAVNNITRQDSVSNIDSIPVLETSTTSVSVPENSFDLAEIIAPLLSKFKDRLFISDPFRASSPISSLTHVTKLPDSSSLTANQDLPPKTVSQFDDSSSQNTFSSLEKLRTAQALSPQEPAYRNSPTPHYSPPQTNMSTLSSLPFSHTTLHSGSDQSNMARTNEICVPEPPELLSPTISQYSYSSSSSLDEIDTDDHQLLATDQNDDHRLLATDQNLCLSDKSFKEFNQQNSKDQQQQQQSSSISVPSDSMFYSNPCNRSQSLSPSSPPPPPPSSNQVVSQRSPSASHLLPNGAVKDQGLEESSVSDSTSRSQCTVVMRKVSSKKMPLGHSASSPSSSSSTTTATIEKSDKTDAMKSTSFANSAQIWSEIPSSKTASGAMIPPENTKSVDCHSSSSASSLTQYSYSSSPSPSSSQEDLSTNSNRTAPNPSKGPAMCEAKIFFNPLSNGADVITQEEKTLWEDGPKADDANEGAWFSLIQEDISIATPNGSPLFRHESLPLSISPILSSIHSESTDDTPDRYSSPPLHFQQVVLQSTCKKENPYHQTLPDPVTLNVTNSSSSLQPMSTSSTTMTALTQQSNVNNSSLSGENNSSSGQAVTTLTSSSTLSGLSDLSLPSNIKQDYQVLLDQARTFMKRFKENEKMQNASNSQTSQDVCKEPTALEQQGPNRATAFEQQRLPTAGATELQRVNAPTAFGQQGPNIASAFEQQGPNIATAFEQQGPNVAKAFEQQRLTTTGTELQRVNAPTAFEQGLNIATVFEQQGSNIATAFEQQGPNIATALEQRGPNIAGATELQGVNAPTALEQQGTNVTTAVDQQGPIAPTVTELQGVNETAPIEELDPSDVAEIIQRHEISLKRFDSIFDQMQQSPDGILEEPDLSLVSSETLSNLEYGSS</sequence>
<name>A0AA36BV41_OCTVU</name>
<feature type="coiled-coil region" evidence="1">
    <location>
        <begin position="261"/>
        <end position="362"/>
    </location>
</feature>
<dbReference type="GO" id="GO:0005737">
    <property type="term" value="C:cytoplasm"/>
    <property type="evidence" value="ECO:0007669"/>
    <property type="project" value="TreeGrafter"/>
</dbReference>
<feature type="region of interest" description="Disordered" evidence="2">
    <location>
        <begin position="2222"/>
        <end position="2260"/>
    </location>
</feature>